<name>A0A1M5BMX8_9SPHI</name>
<evidence type="ECO:0000256" key="1">
    <source>
        <dbReference type="ARBA" id="ARBA00004370"/>
    </source>
</evidence>
<reference evidence="5" key="1">
    <citation type="submission" date="2016-11" db="EMBL/GenBank/DDBJ databases">
        <authorList>
            <person name="Varghese N."/>
            <person name="Submissions S."/>
        </authorList>
    </citation>
    <scope>NUCLEOTIDE SEQUENCE [LARGE SCALE GENOMIC DNA]</scope>
    <source>
        <strain evidence="5">DSM 16990</strain>
    </source>
</reference>
<dbReference type="InterPro" id="IPR012338">
    <property type="entry name" value="Beta-lactam/transpept-like"/>
</dbReference>
<evidence type="ECO:0000256" key="2">
    <source>
        <dbReference type="ARBA" id="ARBA00023136"/>
    </source>
</evidence>
<dbReference type="InterPro" id="IPR050491">
    <property type="entry name" value="AmpC-like"/>
</dbReference>
<evidence type="ECO:0000259" key="3">
    <source>
        <dbReference type="Pfam" id="PF00144"/>
    </source>
</evidence>
<dbReference type="GO" id="GO:0016020">
    <property type="term" value="C:membrane"/>
    <property type="evidence" value="ECO:0007669"/>
    <property type="project" value="UniProtKB-SubCell"/>
</dbReference>
<sequence length="353" mass="40691">MLSLNLSFAQKTNRFDSLYSSLFKDKKFNGNVLIAEKGEIIYEQSFGLADQETGRKINNNAIFELASVSKQFTAMGIVLLEKQGKLKYDDPLAKYIPELSSYKGITILNLLNHTSGLPDYMDFFEKKWDKSRIAVNEDIINIFQQLKPKADFEPNEKYEYSNTGYALLGTIIERVSKESFGGFLKKHIFSPLKMKNTLVYRSRYQPQVIRNYAKGYETDTVKGLFLPDQMGKDYYTRYLDGIVGDGMVNSSLEDLLKWDRALYTNQLIGPEDKEKIFSSYQTRTGTATNYGFGWNIEEHKVYGKIVSHDGGWAGYITYFERHLDQDKTIIMLQNHDDVDIPVTETRKILYNLP</sequence>
<dbReference type="PANTHER" id="PTHR46825">
    <property type="entry name" value="D-ALANYL-D-ALANINE-CARBOXYPEPTIDASE/ENDOPEPTIDASE AMPH"/>
    <property type="match status" value="1"/>
</dbReference>
<dbReference type="PANTHER" id="PTHR46825:SF11">
    <property type="entry name" value="PENICILLIN-BINDING PROTEIN 4"/>
    <property type="match status" value="1"/>
</dbReference>
<evidence type="ECO:0000313" key="5">
    <source>
        <dbReference type="Proteomes" id="UP000184287"/>
    </source>
</evidence>
<feature type="domain" description="Beta-lactamase-related" evidence="3">
    <location>
        <begin position="31"/>
        <end position="337"/>
    </location>
</feature>
<proteinExistence type="predicted"/>
<dbReference type="Pfam" id="PF00144">
    <property type="entry name" value="Beta-lactamase"/>
    <property type="match status" value="1"/>
</dbReference>
<dbReference type="SUPFAM" id="SSF56601">
    <property type="entry name" value="beta-lactamase/transpeptidase-like"/>
    <property type="match status" value="1"/>
</dbReference>
<accession>A0A1M5BMX8</accession>
<dbReference type="Proteomes" id="UP000184287">
    <property type="component" value="Unassembled WGS sequence"/>
</dbReference>
<protein>
    <submittedName>
        <fullName evidence="4">CubicO group peptidase, beta-lactamase class C family</fullName>
    </submittedName>
</protein>
<dbReference type="InterPro" id="IPR001466">
    <property type="entry name" value="Beta-lactam-related"/>
</dbReference>
<comment type="subcellular location">
    <subcellularLocation>
        <location evidence="1">Membrane</location>
    </subcellularLocation>
</comment>
<dbReference type="AlphaFoldDB" id="A0A1M5BMX8"/>
<dbReference type="EMBL" id="FQUQ01000002">
    <property type="protein sequence ID" value="SHF43755.1"/>
    <property type="molecule type" value="Genomic_DNA"/>
</dbReference>
<organism evidence="4 5">
    <name type="scientific">Pedobacter caeni</name>
    <dbReference type="NCBI Taxonomy" id="288992"/>
    <lineage>
        <taxon>Bacteria</taxon>
        <taxon>Pseudomonadati</taxon>
        <taxon>Bacteroidota</taxon>
        <taxon>Sphingobacteriia</taxon>
        <taxon>Sphingobacteriales</taxon>
        <taxon>Sphingobacteriaceae</taxon>
        <taxon>Pedobacter</taxon>
    </lineage>
</organism>
<gene>
    <name evidence="4" type="ORF">SAMN04488522_1021266</name>
</gene>
<keyword evidence="5" id="KW-1185">Reference proteome</keyword>
<evidence type="ECO:0000313" key="4">
    <source>
        <dbReference type="EMBL" id="SHF43755.1"/>
    </source>
</evidence>
<dbReference type="Gene3D" id="3.40.710.10">
    <property type="entry name" value="DD-peptidase/beta-lactamase superfamily"/>
    <property type="match status" value="1"/>
</dbReference>
<dbReference type="STRING" id="288992.SAMN04488522_1021266"/>
<keyword evidence="2" id="KW-0472">Membrane</keyword>